<evidence type="ECO:0000256" key="3">
    <source>
        <dbReference type="ARBA" id="ARBA00022989"/>
    </source>
</evidence>
<feature type="transmembrane region" description="Helical" evidence="5">
    <location>
        <begin position="152"/>
        <end position="176"/>
    </location>
</feature>
<proteinExistence type="predicted"/>
<reference evidence="6 7" key="1">
    <citation type="submission" date="2024-03" db="EMBL/GenBank/DDBJ databases">
        <title>High-quality draft genome sequence of Oceanobacter sp. wDCs-4.</title>
        <authorList>
            <person name="Dong C."/>
        </authorList>
    </citation>
    <scope>NUCLEOTIDE SEQUENCE [LARGE SCALE GENOMIC DNA]</scope>
    <source>
        <strain evidence="7">wDCs-4</strain>
    </source>
</reference>
<dbReference type="PANTHER" id="PTHR10361">
    <property type="entry name" value="SODIUM-BILE ACID COTRANSPORTER"/>
    <property type="match status" value="1"/>
</dbReference>
<comment type="subcellular location">
    <subcellularLocation>
        <location evidence="1">Membrane</location>
        <topology evidence="1">Multi-pass membrane protein</topology>
    </subcellularLocation>
</comment>
<protein>
    <submittedName>
        <fullName evidence="6">Bile acid:sodium symporter family protein</fullName>
    </submittedName>
</protein>
<keyword evidence="7" id="KW-1185">Reference proteome</keyword>
<dbReference type="EMBL" id="JBBKTX010000034">
    <property type="protein sequence ID" value="MFK4754565.1"/>
    <property type="molecule type" value="Genomic_DNA"/>
</dbReference>
<dbReference type="InterPro" id="IPR038770">
    <property type="entry name" value="Na+/solute_symporter_sf"/>
</dbReference>
<feature type="transmembrane region" description="Helical" evidence="5">
    <location>
        <begin position="126"/>
        <end position="146"/>
    </location>
</feature>
<sequence>MLSLQSAFPLLAIAVSWLAWNDPQPLLGWNVAVIPLLMFIMFCMGLTLRAQDFRRILRKPEPVAMGVTLQYLLMPLLGWLLVHLLALPDEVALGVILVGVCAGGTASNVMTYLAGGDVALSISMTLLSTLWGVVLTPWLLSFYASASVSIDILAILLTTAKIVVLPIIAGIAINHYFPALRQAVNKQLANAATVAILAIIAIVVALNADEIATVGVMTLLAVALHNLLGTALGYTLARWRGFTEVECRTIAIEVGMQNSGLGAALALQFFTPLTALPAALFSVWHNLSGALLASWWRWQTRRRIRQLQTASGGVSKTDNAKP</sequence>
<feature type="transmembrane region" description="Helical" evidence="5">
    <location>
        <begin position="91"/>
        <end position="114"/>
    </location>
</feature>
<dbReference type="InterPro" id="IPR004710">
    <property type="entry name" value="Bilac:Na_transpt"/>
</dbReference>
<dbReference type="PANTHER" id="PTHR10361:SF28">
    <property type="entry name" value="P3 PROTEIN-RELATED"/>
    <property type="match status" value="1"/>
</dbReference>
<evidence type="ECO:0000256" key="2">
    <source>
        <dbReference type="ARBA" id="ARBA00022692"/>
    </source>
</evidence>
<dbReference type="InterPro" id="IPR002657">
    <property type="entry name" value="BilAc:Na_symport/Acr3"/>
</dbReference>
<evidence type="ECO:0000256" key="5">
    <source>
        <dbReference type="SAM" id="Phobius"/>
    </source>
</evidence>
<gene>
    <name evidence="6" type="ORF">WG929_19345</name>
</gene>
<evidence type="ECO:0000256" key="1">
    <source>
        <dbReference type="ARBA" id="ARBA00004141"/>
    </source>
</evidence>
<keyword evidence="3 5" id="KW-1133">Transmembrane helix</keyword>
<organism evidence="6 7">
    <name type="scientific">Oceanobacter antarcticus</name>
    <dbReference type="NCBI Taxonomy" id="3133425"/>
    <lineage>
        <taxon>Bacteria</taxon>
        <taxon>Pseudomonadati</taxon>
        <taxon>Pseudomonadota</taxon>
        <taxon>Gammaproteobacteria</taxon>
        <taxon>Oceanospirillales</taxon>
        <taxon>Oceanospirillaceae</taxon>
        <taxon>Oceanobacter</taxon>
    </lineage>
</organism>
<feature type="transmembrane region" description="Helical" evidence="5">
    <location>
        <begin position="188"/>
        <end position="208"/>
    </location>
</feature>
<name>A0ABW8NNJ6_9GAMM</name>
<feature type="transmembrane region" description="Helical" evidence="5">
    <location>
        <begin position="276"/>
        <end position="296"/>
    </location>
</feature>
<dbReference type="RefSeq" id="WP_416207406.1">
    <property type="nucleotide sequence ID" value="NZ_JBBKTX010000034.1"/>
</dbReference>
<feature type="transmembrane region" description="Helical" evidence="5">
    <location>
        <begin position="62"/>
        <end position="85"/>
    </location>
</feature>
<keyword evidence="2 5" id="KW-0812">Transmembrane</keyword>
<comment type="caution">
    <text evidence="6">The sequence shown here is derived from an EMBL/GenBank/DDBJ whole genome shotgun (WGS) entry which is preliminary data.</text>
</comment>
<evidence type="ECO:0000313" key="6">
    <source>
        <dbReference type="EMBL" id="MFK4754565.1"/>
    </source>
</evidence>
<dbReference type="Proteomes" id="UP001620597">
    <property type="component" value="Unassembled WGS sequence"/>
</dbReference>
<evidence type="ECO:0000256" key="4">
    <source>
        <dbReference type="ARBA" id="ARBA00023136"/>
    </source>
</evidence>
<dbReference type="Pfam" id="PF01758">
    <property type="entry name" value="SBF"/>
    <property type="match status" value="1"/>
</dbReference>
<evidence type="ECO:0000313" key="7">
    <source>
        <dbReference type="Proteomes" id="UP001620597"/>
    </source>
</evidence>
<accession>A0ABW8NNJ6</accession>
<dbReference type="Gene3D" id="1.20.1530.20">
    <property type="match status" value="1"/>
</dbReference>
<keyword evidence="4 5" id="KW-0472">Membrane</keyword>
<feature type="transmembrane region" description="Helical" evidence="5">
    <location>
        <begin position="31"/>
        <end position="50"/>
    </location>
</feature>
<feature type="transmembrane region" description="Helical" evidence="5">
    <location>
        <begin position="214"/>
        <end position="237"/>
    </location>
</feature>